<sequence length="493" mass="52163">MADEGDGVDTRDAHIAFAFFFGILGLVILATCVTRLYDIRKHMLRRKKYGDDDTDSNRFGVLEGITTLGGSNSSVTQFKHVYFGGRPTEQNLASHRSLPKEMQFKPENEIDLSCCYFCRPTQGSAEPSPVMCTDAYCESLSIAYCPTCCIVKAAPDSEEAEEAERTHRRQRRLADLRSKSTAPKTGTIPKANSGTMKLSNDPPPLAPDRFILRELDGSEAVGGVSAGDVGDGNDASPMPTMLEGVQEITGEAQNPQALTMSRTPAPILVSRNRDDESDGDEASLDPFHTPDQTPGQSPGQSSRGSHHSQFGTPNQTPGQSPGQSQVGTPSEFQTPNEFFTPNQNPSQSPSSNPSKSVSPSPRAPASDWTPPVSMATIYSGRNPTRWAESGSTSASIAAIAAEAAAAMAAVRAAGVEPHRVDAFGTKLAALQGAFTTELSRLDAAEVRTITAAAAAAVSPSPGELRERRFLILETFASKAAGIGAPDAGGDGTV</sequence>
<evidence type="ECO:0000313" key="3">
    <source>
        <dbReference type="EMBL" id="CAD8710729.1"/>
    </source>
</evidence>
<feature type="region of interest" description="Disordered" evidence="1">
    <location>
        <begin position="156"/>
        <end position="209"/>
    </location>
</feature>
<reference evidence="3" key="1">
    <citation type="submission" date="2021-01" db="EMBL/GenBank/DDBJ databases">
        <authorList>
            <person name="Corre E."/>
            <person name="Pelletier E."/>
            <person name="Niang G."/>
            <person name="Scheremetjew M."/>
            <person name="Finn R."/>
            <person name="Kale V."/>
            <person name="Holt S."/>
            <person name="Cochrane G."/>
            <person name="Meng A."/>
            <person name="Brown T."/>
            <person name="Cohen L."/>
        </authorList>
    </citation>
    <scope>NUCLEOTIDE SEQUENCE</scope>
    <source>
        <strain evidence="3">SL-175</strain>
    </source>
</reference>
<protein>
    <submittedName>
        <fullName evidence="3">Uncharacterized protein</fullName>
    </submittedName>
</protein>
<feature type="compositionally biased region" description="Polar residues" evidence="1">
    <location>
        <begin position="310"/>
        <end position="340"/>
    </location>
</feature>
<keyword evidence="2" id="KW-0472">Membrane</keyword>
<evidence type="ECO:0000256" key="2">
    <source>
        <dbReference type="SAM" id="Phobius"/>
    </source>
</evidence>
<proteinExistence type="predicted"/>
<feature type="transmembrane region" description="Helical" evidence="2">
    <location>
        <begin position="15"/>
        <end position="37"/>
    </location>
</feature>
<evidence type="ECO:0000256" key="1">
    <source>
        <dbReference type="SAM" id="MobiDB-lite"/>
    </source>
</evidence>
<name>A0A7S0X9Z8_9CHLO</name>
<keyword evidence="2" id="KW-1133">Transmembrane helix</keyword>
<feature type="region of interest" description="Disordered" evidence="1">
    <location>
        <begin position="270"/>
        <end position="376"/>
    </location>
</feature>
<feature type="compositionally biased region" description="Low complexity" evidence="1">
    <location>
        <begin position="341"/>
        <end position="360"/>
    </location>
</feature>
<gene>
    <name evidence="3" type="ORF">MANT1106_LOCUS13415</name>
</gene>
<keyword evidence="2" id="KW-0812">Transmembrane</keyword>
<dbReference type="EMBL" id="HBFC01022338">
    <property type="protein sequence ID" value="CAD8710729.1"/>
    <property type="molecule type" value="Transcribed_RNA"/>
</dbReference>
<feature type="compositionally biased region" description="Polar residues" evidence="1">
    <location>
        <begin position="179"/>
        <end position="198"/>
    </location>
</feature>
<organism evidence="3">
    <name type="scientific">Mantoniella antarctica</name>
    <dbReference type="NCBI Taxonomy" id="81844"/>
    <lineage>
        <taxon>Eukaryota</taxon>
        <taxon>Viridiplantae</taxon>
        <taxon>Chlorophyta</taxon>
        <taxon>Mamiellophyceae</taxon>
        <taxon>Mamiellales</taxon>
        <taxon>Mamiellaceae</taxon>
        <taxon>Mantoniella</taxon>
    </lineage>
</organism>
<dbReference type="AlphaFoldDB" id="A0A7S0X9Z8"/>
<feature type="compositionally biased region" description="Low complexity" evidence="1">
    <location>
        <begin position="294"/>
        <end position="309"/>
    </location>
</feature>
<accession>A0A7S0X9Z8</accession>